<dbReference type="InterPro" id="IPR002110">
    <property type="entry name" value="Ankyrin_rpt"/>
</dbReference>
<dbReference type="Proteomes" id="UP001242045">
    <property type="component" value="Unassembled WGS sequence"/>
</dbReference>
<evidence type="ECO:0000313" key="3">
    <source>
        <dbReference type="EMBL" id="MDP9894092.1"/>
    </source>
</evidence>
<keyword evidence="2" id="KW-0040">ANK repeat</keyword>
<dbReference type="Gene3D" id="1.25.40.20">
    <property type="entry name" value="Ankyrin repeat-containing domain"/>
    <property type="match status" value="2"/>
</dbReference>
<comment type="caution">
    <text evidence="3">The sequence shown here is derived from an EMBL/GenBank/DDBJ whole genome shotgun (WGS) entry which is preliminary data.</text>
</comment>
<dbReference type="EMBL" id="JAUSRD010000007">
    <property type="protein sequence ID" value="MDP9894092.1"/>
    <property type="molecule type" value="Genomic_DNA"/>
</dbReference>
<dbReference type="InterPro" id="IPR036770">
    <property type="entry name" value="Ankyrin_rpt-contain_sf"/>
</dbReference>
<proteinExistence type="predicted"/>
<dbReference type="RefSeq" id="WP_307685332.1">
    <property type="nucleotide sequence ID" value="NZ_JAUSRD010000007.1"/>
</dbReference>
<organism evidence="3 4">
    <name type="scientific">Variovorax boronicumulans</name>
    <dbReference type="NCBI Taxonomy" id="436515"/>
    <lineage>
        <taxon>Bacteria</taxon>
        <taxon>Pseudomonadati</taxon>
        <taxon>Pseudomonadota</taxon>
        <taxon>Betaproteobacteria</taxon>
        <taxon>Burkholderiales</taxon>
        <taxon>Comamonadaceae</taxon>
        <taxon>Variovorax</taxon>
    </lineage>
</organism>
<reference evidence="3" key="1">
    <citation type="submission" date="2023-07" db="EMBL/GenBank/DDBJ databases">
        <title>Sorghum-associated microbial communities from plants grown in Nebraska, USA.</title>
        <authorList>
            <person name="Schachtman D."/>
        </authorList>
    </citation>
    <scope>NUCLEOTIDE SEQUENCE</scope>
    <source>
        <strain evidence="3">DS3754</strain>
    </source>
</reference>
<evidence type="ECO:0000256" key="2">
    <source>
        <dbReference type="ARBA" id="ARBA00023043"/>
    </source>
</evidence>
<sequence>MKRIPARPDLGHLKKQAKELLASYRRGDSAAFSRFRDALPAAARKDDPAIAALGLRLHDAQSCLAREYGFVSWVDLQGFVLARIAQANDPARAVLLWLRAAYAGEISGGNNLARPAVAARLLEESPGLLGDDPYLACAIGDADVLRQAIARDQDWVRRAGGPLLLPPLNAVAYSSLVQLPAFRERLRTCAKLLLDAGADPNQTVGSRWPPASLAAPSETDRLSALYGAAGQNRDVEITRLLLDAGADPNDGESLYHSVEEPACTRLLLKAGARVSGTNALYRVLDLDQLESLQLLLAHGGDPNEAAPGEPSISWGRPLLWAIRRRRSAAHIEALLDAGADASARTPEGIDAHTLALRFGLTEAAQLLAQRTGGNAQLPLDEQFVAACARGDGPTARRLQQEHPTVLATLSPAQLRLLPELAAQPDCGAAVQLMVELGWPIATTGGDLDGSALNQAVFRGDAALARFLLAHGASWTERHGFGDNVRGTLSWASLNQPTDDGDWVGCAEALVAHGMPTAQPDPGGSDGVIVEGKLVWFSDEVSDYLLGASRLP</sequence>
<dbReference type="SUPFAM" id="SSF48403">
    <property type="entry name" value="Ankyrin repeat"/>
    <property type="match status" value="1"/>
</dbReference>
<dbReference type="PANTHER" id="PTHR24189">
    <property type="entry name" value="MYOTROPHIN"/>
    <property type="match status" value="1"/>
</dbReference>
<evidence type="ECO:0000256" key="1">
    <source>
        <dbReference type="ARBA" id="ARBA00022737"/>
    </source>
</evidence>
<dbReference type="PANTHER" id="PTHR24189:SF50">
    <property type="entry name" value="ANKYRIN REPEAT AND SOCS BOX PROTEIN 2"/>
    <property type="match status" value="1"/>
</dbReference>
<dbReference type="InterPro" id="IPR050745">
    <property type="entry name" value="Multifunctional_regulatory"/>
</dbReference>
<dbReference type="Pfam" id="PF00023">
    <property type="entry name" value="Ank"/>
    <property type="match status" value="1"/>
</dbReference>
<evidence type="ECO:0000313" key="4">
    <source>
        <dbReference type="Proteomes" id="UP001242045"/>
    </source>
</evidence>
<protein>
    <submittedName>
        <fullName evidence="3">Ankyrin repeat protein</fullName>
    </submittedName>
</protein>
<dbReference type="SMART" id="SM00248">
    <property type="entry name" value="ANK"/>
    <property type="match status" value="5"/>
</dbReference>
<name>A0AAW8CYX2_9BURK</name>
<gene>
    <name evidence="3" type="ORF">J2W31_003215</name>
</gene>
<accession>A0AAW8CYX2</accession>
<dbReference type="AlphaFoldDB" id="A0AAW8CYX2"/>
<keyword evidence="1" id="KW-0677">Repeat</keyword>